<protein>
    <submittedName>
        <fullName evidence="1">DUF4258 domain-containing protein</fullName>
    </submittedName>
</protein>
<organism evidence="1 2">
    <name type="scientific">Algoriphagus aquatilis</name>
    <dbReference type="NCBI Taxonomy" id="490186"/>
    <lineage>
        <taxon>Bacteria</taxon>
        <taxon>Pseudomonadati</taxon>
        <taxon>Bacteroidota</taxon>
        <taxon>Cytophagia</taxon>
        <taxon>Cytophagales</taxon>
        <taxon>Cyclobacteriaceae</taxon>
        <taxon>Algoriphagus</taxon>
    </lineage>
</organism>
<dbReference type="RefSeq" id="WP_377914139.1">
    <property type="nucleotide sequence ID" value="NZ_JBHSKS010000005.1"/>
</dbReference>
<evidence type="ECO:0000313" key="1">
    <source>
        <dbReference type="EMBL" id="MFC5191770.1"/>
    </source>
</evidence>
<dbReference type="Pfam" id="PF14076">
    <property type="entry name" value="DUF4258"/>
    <property type="match status" value="1"/>
</dbReference>
<dbReference type="EMBL" id="JBHSKS010000005">
    <property type="protein sequence ID" value="MFC5191770.1"/>
    <property type="molecule type" value="Genomic_DNA"/>
</dbReference>
<sequence>MDFDFSIHSLEQMTSRGITNSQVIEVLKNPDQVIKESEVSDIEVYQSIFKNIQGGNYMIRVFVNRTKNPKLVVTVYKTTKVFKYWQNEGNL</sequence>
<keyword evidence="2" id="KW-1185">Reference proteome</keyword>
<gene>
    <name evidence="1" type="ORF">ACFPIK_08320</name>
</gene>
<dbReference type="Proteomes" id="UP001596163">
    <property type="component" value="Unassembled WGS sequence"/>
</dbReference>
<name>A0ABW0BXG2_9BACT</name>
<evidence type="ECO:0000313" key="2">
    <source>
        <dbReference type="Proteomes" id="UP001596163"/>
    </source>
</evidence>
<reference evidence="2" key="1">
    <citation type="journal article" date="2019" name="Int. J. Syst. Evol. Microbiol.">
        <title>The Global Catalogue of Microorganisms (GCM) 10K type strain sequencing project: providing services to taxonomists for standard genome sequencing and annotation.</title>
        <authorList>
            <consortium name="The Broad Institute Genomics Platform"/>
            <consortium name="The Broad Institute Genome Sequencing Center for Infectious Disease"/>
            <person name="Wu L."/>
            <person name="Ma J."/>
        </authorList>
    </citation>
    <scope>NUCLEOTIDE SEQUENCE [LARGE SCALE GENOMIC DNA]</scope>
    <source>
        <strain evidence="2">CGMCC 1.7030</strain>
    </source>
</reference>
<accession>A0ABW0BXG2</accession>
<comment type="caution">
    <text evidence="1">The sequence shown here is derived from an EMBL/GenBank/DDBJ whole genome shotgun (WGS) entry which is preliminary data.</text>
</comment>
<dbReference type="InterPro" id="IPR025354">
    <property type="entry name" value="DUF4258"/>
</dbReference>
<proteinExistence type="predicted"/>